<reference evidence="1 2" key="2">
    <citation type="journal article" date="2022" name="Mol. Ecol. Resour.">
        <title>The genomes of chicory, endive, great burdock and yacon provide insights into Asteraceae paleo-polyploidization history and plant inulin production.</title>
        <authorList>
            <person name="Fan W."/>
            <person name="Wang S."/>
            <person name="Wang H."/>
            <person name="Wang A."/>
            <person name="Jiang F."/>
            <person name="Liu H."/>
            <person name="Zhao H."/>
            <person name="Xu D."/>
            <person name="Zhang Y."/>
        </authorList>
    </citation>
    <scope>NUCLEOTIDE SEQUENCE [LARGE SCALE GENOMIC DNA]</scope>
    <source>
        <strain evidence="2">cv. Yunnan</strain>
        <tissue evidence="1">Leaves</tissue>
    </source>
</reference>
<proteinExistence type="predicted"/>
<name>A0ACB9HHC3_9ASTR</name>
<accession>A0ACB9HHC3</accession>
<dbReference type="EMBL" id="CM042029">
    <property type="protein sequence ID" value="KAI3795309.1"/>
    <property type="molecule type" value="Genomic_DNA"/>
</dbReference>
<protein>
    <submittedName>
        <fullName evidence="1">Uncharacterized protein</fullName>
    </submittedName>
</protein>
<evidence type="ECO:0000313" key="1">
    <source>
        <dbReference type="EMBL" id="KAI3795309.1"/>
    </source>
</evidence>
<comment type="caution">
    <text evidence="1">The sequence shown here is derived from an EMBL/GenBank/DDBJ whole genome shotgun (WGS) entry which is preliminary data.</text>
</comment>
<dbReference type="Proteomes" id="UP001056120">
    <property type="component" value="Linkage Group LG12"/>
</dbReference>
<evidence type="ECO:0000313" key="2">
    <source>
        <dbReference type="Proteomes" id="UP001056120"/>
    </source>
</evidence>
<reference evidence="2" key="1">
    <citation type="journal article" date="2022" name="Mol. Ecol. Resour.">
        <title>The genomes of chicory, endive, great burdock and yacon provide insights into Asteraceae palaeo-polyploidization history and plant inulin production.</title>
        <authorList>
            <person name="Fan W."/>
            <person name="Wang S."/>
            <person name="Wang H."/>
            <person name="Wang A."/>
            <person name="Jiang F."/>
            <person name="Liu H."/>
            <person name="Zhao H."/>
            <person name="Xu D."/>
            <person name="Zhang Y."/>
        </authorList>
    </citation>
    <scope>NUCLEOTIDE SEQUENCE [LARGE SCALE GENOMIC DNA]</scope>
    <source>
        <strain evidence="2">cv. Yunnan</strain>
    </source>
</reference>
<keyword evidence="2" id="KW-1185">Reference proteome</keyword>
<sequence length="166" mass="18683">MASSSRITCNRRLCRTCNVYGTYHDSQLCRIKQEFTPPSSVLKVPKSEPQTLSPDSIPPPILEKNELEISKQDPLVGTQEDPAFWAEVVSFCDSISAIDHSITPNPTFLTPSSLLGESSNTLMYLEHHNPWEDELSWTLITPLLMTSSLKMRSTKSLATSRLLHMY</sequence>
<organism evidence="1 2">
    <name type="scientific">Smallanthus sonchifolius</name>
    <dbReference type="NCBI Taxonomy" id="185202"/>
    <lineage>
        <taxon>Eukaryota</taxon>
        <taxon>Viridiplantae</taxon>
        <taxon>Streptophyta</taxon>
        <taxon>Embryophyta</taxon>
        <taxon>Tracheophyta</taxon>
        <taxon>Spermatophyta</taxon>
        <taxon>Magnoliopsida</taxon>
        <taxon>eudicotyledons</taxon>
        <taxon>Gunneridae</taxon>
        <taxon>Pentapetalae</taxon>
        <taxon>asterids</taxon>
        <taxon>campanulids</taxon>
        <taxon>Asterales</taxon>
        <taxon>Asteraceae</taxon>
        <taxon>Asteroideae</taxon>
        <taxon>Heliantheae alliance</taxon>
        <taxon>Millerieae</taxon>
        <taxon>Smallanthus</taxon>
    </lineage>
</organism>
<gene>
    <name evidence="1" type="ORF">L1987_37960</name>
</gene>